<dbReference type="Pfam" id="PF00271">
    <property type="entry name" value="Helicase_C"/>
    <property type="match status" value="1"/>
</dbReference>
<dbReference type="EC" id="3.6.4.13" evidence="1"/>
<dbReference type="Proteomes" id="UP000253153">
    <property type="component" value="Unassembled WGS sequence"/>
</dbReference>
<evidence type="ECO:0000256" key="1">
    <source>
        <dbReference type="ARBA" id="ARBA00012552"/>
    </source>
</evidence>
<evidence type="ECO:0000256" key="5">
    <source>
        <dbReference type="ARBA" id="ARBA00023187"/>
    </source>
</evidence>
<evidence type="ECO:0000256" key="3">
    <source>
        <dbReference type="ARBA" id="ARBA00022801"/>
    </source>
</evidence>
<dbReference type="OrthoDB" id="10253254at2759"/>
<dbReference type="PANTHER" id="PTHR18934">
    <property type="entry name" value="ATP-DEPENDENT RNA HELICASE"/>
    <property type="match status" value="1"/>
</dbReference>
<dbReference type="CDD" id="cd18791">
    <property type="entry name" value="SF2_C_RHA"/>
    <property type="match status" value="2"/>
</dbReference>
<dbReference type="GO" id="GO:0004386">
    <property type="term" value="F:helicase activity"/>
    <property type="evidence" value="ECO:0007669"/>
    <property type="project" value="UniProtKB-KW"/>
</dbReference>
<dbReference type="PANTHER" id="PTHR18934:SF109">
    <property type="entry name" value="ATP-DEPENDENT RNA HELICASE DHX15 HOMOLOG"/>
    <property type="match status" value="1"/>
</dbReference>
<keyword evidence="4" id="KW-0347">Helicase</keyword>
<dbReference type="SUPFAM" id="SSF52540">
    <property type="entry name" value="P-loop containing nucleoside triphosphate hydrolases"/>
    <property type="match status" value="2"/>
</dbReference>
<reference evidence="8 9" key="1">
    <citation type="submission" date="2018-06" db="EMBL/GenBank/DDBJ databases">
        <title>Fusarium incarnatum-equiseti species complex species 28.</title>
        <authorList>
            <person name="Gardiner D.M."/>
        </authorList>
    </citation>
    <scope>NUCLEOTIDE SEQUENCE [LARGE SCALE GENOMIC DNA]</scope>
    <source>
        <strain evidence="8 9">FIESC_28</strain>
    </source>
</reference>
<keyword evidence="5" id="KW-0508">mRNA splicing</keyword>
<name>A0A366SA57_9HYPO</name>
<dbReference type="AlphaFoldDB" id="A0A366SA57"/>
<accession>A0A366SA57</accession>
<comment type="caution">
    <text evidence="8">The sequence shown here is derived from an EMBL/GenBank/DDBJ whole genome shotgun (WGS) entry which is preliminary data.</text>
</comment>
<dbReference type="InterPro" id="IPR027417">
    <property type="entry name" value="P-loop_NTPase"/>
</dbReference>
<dbReference type="EMBL" id="QKXC01000025">
    <property type="protein sequence ID" value="RBR26201.1"/>
    <property type="molecule type" value="Genomic_DNA"/>
</dbReference>
<dbReference type="PROSITE" id="PS51194">
    <property type="entry name" value="HELICASE_CTER"/>
    <property type="match status" value="1"/>
</dbReference>
<dbReference type="InterPro" id="IPR001650">
    <property type="entry name" value="Helicase_C-like"/>
</dbReference>
<gene>
    <name evidence="8" type="ORF">FIESC28_00984</name>
</gene>
<dbReference type="RefSeq" id="XP_031020792.1">
    <property type="nucleotide sequence ID" value="XM_031155135.1"/>
</dbReference>
<protein>
    <recommendedName>
        <fullName evidence="1">RNA helicase</fullName>
        <ecNumber evidence="1">3.6.4.13</ecNumber>
    </recommendedName>
</protein>
<evidence type="ECO:0000313" key="8">
    <source>
        <dbReference type="EMBL" id="RBR26201.1"/>
    </source>
</evidence>
<evidence type="ECO:0000259" key="7">
    <source>
        <dbReference type="PROSITE" id="PS51194"/>
    </source>
</evidence>
<evidence type="ECO:0000256" key="2">
    <source>
        <dbReference type="ARBA" id="ARBA00022664"/>
    </source>
</evidence>
<evidence type="ECO:0000256" key="6">
    <source>
        <dbReference type="ARBA" id="ARBA00047984"/>
    </source>
</evidence>
<dbReference type="SMART" id="SM00490">
    <property type="entry name" value="HELICc"/>
    <property type="match status" value="2"/>
</dbReference>
<evidence type="ECO:0000256" key="4">
    <source>
        <dbReference type="ARBA" id="ARBA00022806"/>
    </source>
</evidence>
<proteinExistence type="predicted"/>
<keyword evidence="4" id="KW-0067">ATP-binding</keyword>
<sequence length="446" mass="49597">MGAEPGKQAESYRHKQPIRAGHILVFVTKEREIEEMFVRLRKQHPTQQVIAMYASLPKADRDAVTLGFNKPTIIVSTNICETSVTIPSVEYVDECELKLESAVDPRLSMTSLLPVAILKDSARQRAGRAGRTADGEVYRMYNKETHDRYMLDHAPRNYAVTDCFKIPWLLVFVYCIRHSSGHFTSVHFGECLILAPALYSVANITKRAMTGDILVFMSAMGDTNVLCVILKEKHGEKLLVVPLHAPQTPAEQKKATSRSQPDGSVRKYVVATDVAEASPTIPGIVYDIDTGIEKRPGYNPRIDMDSLTTYHITQASAMRSHSARGYISLQGAITETGRMAAKLPIHPMWWNAIAEGARLGCTSDIIMLAAVGSVQGMDQWCLNAFLDGNIIEEILRARSQVIKVYNKMPQSNAHAATFDAEYETKVAKALARDLYHNIVIRKDGHV</sequence>
<feature type="domain" description="Helicase C-terminal" evidence="7">
    <location>
        <begin position="13"/>
        <end position="174"/>
    </location>
</feature>
<comment type="catalytic activity">
    <reaction evidence="6">
        <text>ATP + H2O = ADP + phosphate + H(+)</text>
        <dbReference type="Rhea" id="RHEA:13065"/>
        <dbReference type="ChEBI" id="CHEBI:15377"/>
        <dbReference type="ChEBI" id="CHEBI:15378"/>
        <dbReference type="ChEBI" id="CHEBI:30616"/>
        <dbReference type="ChEBI" id="CHEBI:43474"/>
        <dbReference type="ChEBI" id="CHEBI:456216"/>
        <dbReference type="EC" id="3.6.4.13"/>
    </reaction>
</comment>
<dbReference type="Gene3D" id="3.40.50.300">
    <property type="entry name" value="P-loop containing nucleotide triphosphate hydrolases"/>
    <property type="match status" value="2"/>
</dbReference>
<organism evidence="8 9">
    <name type="scientific">Fusarium coffeatum</name>
    <dbReference type="NCBI Taxonomy" id="231269"/>
    <lineage>
        <taxon>Eukaryota</taxon>
        <taxon>Fungi</taxon>
        <taxon>Dikarya</taxon>
        <taxon>Ascomycota</taxon>
        <taxon>Pezizomycotina</taxon>
        <taxon>Sordariomycetes</taxon>
        <taxon>Hypocreomycetidae</taxon>
        <taxon>Hypocreales</taxon>
        <taxon>Nectriaceae</taxon>
        <taxon>Fusarium</taxon>
        <taxon>Fusarium incarnatum-equiseti species complex</taxon>
    </lineage>
</organism>
<dbReference type="GeneID" id="41990431"/>
<dbReference type="GO" id="GO:0016787">
    <property type="term" value="F:hydrolase activity"/>
    <property type="evidence" value="ECO:0007669"/>
    <property type="project" value="UniProtKB-KW"/>
</dbReference>
<dbReference type="GO" id="GO:0005524">
    <property type="term" value="F:ATP binding"/>
    <property type="evidence" value="ECO:0007669"/>
    <property type="project" value="UniProtKB-KW"/>
</dbReference>
<dbReference type="GO" id="GO:0003723">
    <property type="term" value="F:RNA binding"/>
    <property type="evidence" value="ECO:0007669"/>
    <property type="project" value="TreeGrafter"/>
</dbReference>
<keyword evidence="2" id="KW-0507">mRNA processing</keyword>
<evidence type="ECO:0000313" key="9">
    <source>
        <dbReference type="Proteomes" id="UP000253153"/>
    </source>
</evidence>
<dbReference type="Gene3D" id="1.20.120.1080">
    <property type="match status" value="1"/>
</dbReference>
<keyword evidence="9" id="KW-1185">Reference proteome</keyword>
<keyword evidence="3" id="KW-0378">Hydrolase</keyword>
<keyword evidence="4" id="KW-0547">Nucleotide-binding</keyword>